<dbReference type="PATRIC" id="fig|1179773.3.peg.5875"/>
<dbReference type="AlphaFoldDB" id="K0K487"/>
<accession>K0K487</accession>
<protein>
    <submittedName>
        <fullName evidence="2">Uncharacterized protein</fullName>
    </submittedName>
</protein>
<evidence type="ECO:0000313" key="2">
    <source>
        <dbReference type="EMBL" id="CCH33101.1"/>
    </source>
</evidence>
<dbReference type="KEGG" id="sesp:BN6_58430"/>
<organism evidence="2 3">
    <name type="scientific">Saccharothrix espanaensis (strain ATCC 51144 / DSM 44229 / JCM 9112 / NBRC 15066 / NRRL 15764)</name>
    <dbReference type="NCBI Taxonomy" id="1179773"/>
    <lineage>
        <taxon>Bacteria</taxon>
        <taxon>Bacillati</taxon>
        <taxon>Actinomycetota</taxon>
        <taxon>Actinomycetes</taxon>
        <taxon>Pseudonocardiales</taxon>
        <taxon>Pseudonocardiaceae</taxon>
        <taxon>Saccharothrix</taxon>
    </lineage>
</organism>
<feature type="compositionally biased region" description="Polar residues" evidence="1">
    <location>
        <begin position="43"/>
        <end position="54"/>
    </location>
</feature>
<dbReference type="Proteomes" id="UP000006281">
    <property type="component" value="Chromosome"/>
</dbReference>
<sequence>MTEPSEADLDHTRELIDEAKETARDLRQATPDPDPLGLPVDTGRTTRSVSARGR</sequence>
<gene>
    <name evidence="2" type="ordered locus">BN6_58430</name>
</gene>
<feature type="compositionally biased region" description="Basic and acidic residues" evidence="1">
    <location>
        <begin position="8"/>
        <end position="27"/>
    </location>
</feature>
<dbReference type="HOGENOM" id="CLU_3047740_0_0_11"/>
<dbReference type="OrthoDB" id="3697754at2"/>
<dbReference type="STRING" id="1179773.BN6_58430"/>
<evidence type="ECO:0000256" key="1">
    <source>
        <dbReference type="SAM" id="MobiDB-lite"/>
    </source>
</evidence>
<feature type="region of interest" description="Disordered" evidence="1">
    <location>
        <begin position="1"/>
        <end position="54"/>
    </location>
</feature>
<keyword evidence="3" id="KW-1185">Reference proteome</keyword>
<dbReference type="RefSeq" id="WP_015103212.1">
    <property type="nucleotide sequence ID" value="NC_019673.1"/>
</dbReference>
<dbReference type="EMBL" id="HE804045">
    <property type="protein sequence ID" value="CCH33101.1"/>
    <property type="molecule type" value="Genomic_DNA"/>
</dbReference>
<name>K0K487_SACES</name>
<proteinExistence type="predicted"/>
<evidence type="ECO:0000313" key="3">
    <source>
        <dbReference type="Proteomes" id="UP000006281"/>
    </source>
</evidence>
<reference evidence="2 3" key="1">
    <citation type="journal article" date="2012" name="BMC Genomics">
        <title>Complete genome sequence of Saccharothrix espanaensis DSM 44229T and comparison to the other completely sequenced Pseudonocardiaceae.</title>
        <authorList>
            <person name="Strobel T."/>
            <person name="Al-Dilaimi A."/>
            <person name="Blom J."/>
            <person name="Gessner A."/>
            <person name="Kalinowski J."/>
            <person name="Luzhetska M."/>
            <person name="Puhler A."/>
            <person name="Szczepanowski R."/>
            <person name="Bechthold A."/>
            <person name="Ruckert C."/>
        </authorList>
    </citation>
    <scope>NUCLEOTIDE SEQUENCE [LARGE SCALE GENOMIC DNA]</scope>
    <source>
        <strain evidence="3">ATCC 51144 / DSM 44229 / JCM 9112 / NBRC 15066 / NRRL 15764</strain>
    </source>
</reference>